<accession>A0A0N5BAR5</accession>
<keyword evidence="1" id="KW-1185">Reference proteome</keyword>
<protein>
    <submittedName>
        <fullName evidence="2">DHC_N1 domain-containing protein</fullName>
    </submittedName>
</protein>
<dbReference type="Proteomes" id="UP000046392">
    <property type="component" value="Unplaced"/>
</dbReference>
<organism evidence="1 2">
    <name type="scientific">Strongyloides papillosus</name>
    <name type="common">Intestinal threadworm</name>
    <dbReference type="NCBI Taxonomy" id="174720"/>
    <lineage>
        <taxon>Eukaryota</taxon>
        <taxon>Metazoa</taxon>
        <taxon>Ecdysozoa</taxon>
        <taxon>Nematoda</taxon>
        <taxon>Chromadorea</taxon>
        <taxon>Rhabditida</taxon>
        <taxon>Tylenchina</taxon>
        <taxon>Panagrolaimomorpha</taxon>
        <taxon>Strongyloidoidea</taxon>
        <taxon>Strongyloididae</taxon>
        <taxon>Strongyloides</taxon>
    </lineage>
</organism>
<sequence length="167" mass="19840">MRNDTVNEGNENLIDILSKFLNVNKEIVEIISVLNNFHEQINCIERCPKVMFTYEKYPEWKCKVKSKLEFLLTENFDDLMEKNNECYSLIKSFYNIIENQHLPMVSISFMDDITEIGMIMNECCSYYNSIVNNISIEYPLKTFTITEESSTFRKLYSKLMNDIKFLK</sequence>
<name>A0A0N5BAR5_STREA</name>
<evidence type="ECO:0000313" key="1">
    <source>
        <dbReference type="Proteomes" id="UP000046392"/>
    </source>
</evidence>
<dbReference type="WBParaSite" id="SPAL_0000313000.1">
    <property type="protein sequence ID" value="SPAL_0000313000.1"/>
    <property type="gene ID" value="SPAL_0000313000"/>
</dbReference>
<proteinExistence type="predicted"/>
<evidence type="ECO:0000313" key="2">
    <source>
        <dbReference type="WBParaSite" id="SPAL_0000313000.1"/>
    </source>
</evidence>
<dbReference type="AlphaFoldDB" id="A0A0N5BAR5"/>
<reference evidence="2" key="1">
    <citation type="submission" date="2017-02" db="UniProtKB">
        <authorList>
            <consortium name="WormBaseParasite"/>
        </authorList>
    </citation>
    <scope>IDENTIFICATION</scope>
</reference>